<comment type="caution">
    <text evidence="1">The sequence shown here is derived from an EMBL/GenBank/DDBJ whole genome shotgun (WGS) entry which is preliminary data.</text>
</comment>
<dbReference type="EMBL" id="JAZAQF010000069">
    <property type="protein sequence ID" value="MFG3818197.1"/>
    <property type="molecule type" value="Genomic_DNA"/>
</dbReference>
<gene>
    <name evidence="1" type="ORF">VPK24_11170</name>
</gene>
<protein>
    <submittedName>
        <fullName evidence="1">Uncharacterized protein</fullName>
    </submittedName>
</protein>
<evidence type="ECO:0000313" key="1">
    <source>
        <dbReference type="EMBL" id="MFG3818197.1"/>
    </source>
</evidence>
<keyword evidence="2" id="KW-1185">Reference proteome</keyword>
<accession>A0ABW7CAL1</accession>
<reference evidence="2" key="1">
    <citation type="journal article" date="2024" name="Algal Res.">
        <title>Biochemical, toxicological and genomic investigation of a high-biomass producing Limnothrix strain isolated from Italian shallow drinking water reservoir.</title>
        <authorList>
            <person name="Simonazzi M."/>
            <person name="Shishido T.K."/>
            <person name="Delbaje E."/>
            <person name="Wahlsten M."/>
            <person name="Fewer D.P."/>
            <person name="Sivonen K."/>
            <person name="Pezzolesi L."/>
            <person name="Pistocchi R."/>
        </authorList>
    </citation>
    <scope>NUCLEOTIDE SEQUENCE [LARGE SCALE GENOMIC DNA]</scope>
    <source>
        <strain evidence="2">LRLZ20PSL1</strain>
    </source>
</reference>
<dbReference type="RefSeq" id="WP_099533807.1">
    <property type="nucleotide sequence ID" value="NZ_JAZAQF010000069.1"/>
</dbReference>
<evidence type="ECO:0000313" key="2">
    <source>
        <dbReference type="Proteomes" id="UP001604335"/>
    </source>
</evidence>
<dbReference type="Proteomes" id="UP001604335">
    <property type="component" value="Unassembled WGS sequence"/>
</dbReference>
<proteinExistence type="predicted"/>
<organism evidence="1 2">
    <name type="scientific">Limnothrix redekei LRLZ20PSL1</name>
    <dbReference type="NCBI Taxonomy" id="3112953"/>
    <lineage>
        <taxon>Bacteria</taxon>
        <taxon>Bacillati</taxon>
        <taxon>Cyanobacteriota</taxon>
        <taxon>Cyanophyceae</taxon>
        <taxon>Pseudanabaenales</taxon>
        <taxon>Pseudanabaenaceae</taxon>
        <taxon>Limnothrix</taxon>
    </lineage>
</organism>
<sequence>MATDSPKVQFGPQRWYSSLTINGEEVGWCTSEFANQLSELFDREKKLEATNTVLRLAFKRLCSDMVAKMGGNSQQVGQLMLRYLETTIRPTSGPRAIAYLLRDRQAALGMGSQEFVQFCDSYRLSPPELKDIYEGRPINDGQLKNIARIVGRSAQELAEIRDAGGSSDTDRLAKDLGLSPAELMEWLNQ</sequence>
<name>A0ABW7CAL1_9CYAN</name>